<dbReference type="InterPro" id="IPR005064">
    <property type="entry name" value="BUG"/>
</dbReference>
<evidence type="ECO:0000313" key="4">
    <source>
        <dbReference type="Proteomes" id="UP000325743"/>
    </source>
</evidence>
<name>A0A5P3VF15_9BURK</name>
<dbReference type="Gene3D" id="3.40.190.150">
    <property type="entry name" value="Bordetella uptake gene, domain 1"/>
    <property type="match status" value="1"/>
</dbReference>
<evidence type="ECO:0000313" key="3">
    <source>
        <dbReference type="EMBL" id="QEZ43952.1"/>
    </source>
</evidence>
<protein>
    <submittedName>
        <fullName evidence="3">Tripartite tricarboxylate transporter substrate binding protein</fullName>
    </submittedName>
</protein>
<dbReference type="Gene3D" id="3.40.190.10">
    <property type="entry name" value="Periplasmic binding protein-like II"/>
    <property type="match status" value="1"/>
</dbReference>
<proteinExistence type="inferred from homology"/>
<dbReference type="Proteomes" id="UP000325743">
    <property type="component" value="Chromosome 1"/>
</dbReference>
<dbReference type="Pfam" id="PF03401">
    <property type="entry name" value="TctC"/>
    <property type="match status" value="1"/>
</dbReference>
<dbReference type="CDD" id="cd07012">
    <property type="entry name" value="PBP2_Bug_TTT"/>
    <property type="match status" value="1"/>
</dbReference>
<dbReference type="SUPFAM" id="SSF53850">
    <property type="entry name" value="Periplasmic binding protein-like II"/>
    <property type="match status" value="1"/>
</dbReference>
<organism evidence="3 4">
    <name type="scientific">Cupriavidus oxalaticus</name>
    <dbReference type="NCBI Taxonomy" id="96344"/>
    <lineage>
        <taxon>Bacteria</taxon>
        <taxon>Pseudomonadati</taxon>
        <taxon>Pseudomonadota</taxon>
        <taxon>Betaproteobacteria</taxon>
        <taxon>Burkholderiales</taxon>
        <taxon>Burkholderiaceae</taxon>
        <taxon>Cupriavidus</taxon>
    </lineage>
</organism>
<reference evidence="3 4" key="1">
    <citation type="submission" date="2018-09" db="EMBL/GenBank/DDBJ databases">
        <title>Complete genome sequence of Cupriavidus oxalaticus T2, a bacterium capable of phenol tolerance and degradation.</title>
        <authorList>
            <person name="Yan J."/>
        </authorList>
    </citation>
    <scope>NUCLEOTIDE SEQUENCE [LARGE SCALE GENOMIC DNA]</scope>
    <source>
        <strain evidence="3 4">T2</strain>
    </source>
</reference>
<keyword evidence="2" id="KW-0732">Signal</keyword>
<dbReference type="InterPro" id="IPR042100">
    <property type="entry name" value="Bug_dom1"/>
</dbReference>
<dbReference type="AlphaFoldDB" id="A0A5P3VF15"/>
<accession>A0A5P3VF15</accession>
<feature type="signal peptide" evidence="2">
    <location>
        <begin position="1"/>
        <end position="20"/>
    </location>
</feature>
<feature type="chain" id="PRO_5024974035" evidence="2">
    <location>
        <begin position="21"/>
        <end position="321"/>
    </location>
</feature>
<gene>
    <name evidence="3" type="ORF">D2917_06705</name>
</gene>
<sequence length="321" mass="33494">MNLIPTMLLAAACFSASATSAEPDYPTRPIRLIVGFAAGSITDITARQIAAGMGKVLGQPVVVDNRTGAGGNIASAELSRARPDGYTIMATTPGQLVVNPLTQKAIGFDPKTRFTLISLVNEGPFVFVVPANSRFRSVPQLVTWGKANAGKLTYASAGIGTTSHIAAEMLQVFGGIKAVHVPYRGGSQATNDLIAGRVDFMIDSLGSVAQQVSAGQIKVLATGGSSRLPQLPDIPTLSETYPDFIASSWLGVTGPPDLPPAVVAALAKAVDHSARDPHFVSSLEQRGGRIARPGPDAFSALVDKERARVERTVVRAGITLE</sequence>
<dbReference type="EMBL" id="CP032518">
    <property type="protein sequence ID" value="QEZ43952.1"/>
    <property type="molecule type" value="Genomic_DNA"/>
</dbReference>
<comment type="similarity">
    <text evidence="1">Belongs to the UPF0065 (bug) family.</text>
</comment>
<evidence type="ECO:0000256" key="1">
    <source>
        <dbReference type="ARBA" id="ARBA00006987"/>
    </source>
</evidence>
<dbReference type="PIRSF" id="PIRSF017082">
    <property type="entry name" value="YflP"/>
    <property type="match status" value="1"/>
</dbReference>
<evidence type="ECO:0000256" key="2">
    <source>
        <dbReference type="SAM" id="SignalP"/>
    </source>
</evidence>
<dbReference type="PANTHER" id="PTHR42928:SF5">
    <property type="entry name" value="BLR1237 PROTEIN"/>
    <property type="match status" value="1"/>
</dbReference>
<dbReference type="PANTHER" id="PTHR42928">
    <property type="entry name" value="TRICARBOXYLATE-BINDING PROTEIN"/>
    <property type="match status" value="1"/>
</dbReference>
<dbReference type="RefSeq" id="WP_151070074.1">
    <property type="nucleotide sequence ID" value="NZ_CP032518.1"/>
</dbReference>